<dbReference type="GO" id="GO:0006457">
    <property type="term" value="P:protein folding"/>
    <property type="evidence" value="ECO:0007669"/>
    <property type="project" value="InterPro"/>
</dbReference>
<keyword evidence="5" id="KW-0346">Stress response</keyword>
<dbReference type="SUPFAM" id="SSF58014">
    <property type="entry name" value="Coiled-coil domain of nucleotide exchange factor GrpE"/>
    <property type="match status" value="1"/>
</dbReference>
<evidence type="ECO:0000256" key="1">
    <source>
        <dbReference type="ARBA" id="ARBA00004496"/>
    </source>
</evidence>
<dbReference type="GO" id="GO:0000774">
    <property type="term" value="F:adenyl-nucleotide exchange factor activity"/>
    <property type="evidence" value="ECO:0007669"/>
    <property type="project" value="InterPro"/>
</dbReference>
<dbReference type="InterPro" id="IPR000740">
    <property type="entry name" value="GrpE"/>
</dbReference>
<evidence type="ECO:0000256" key="2">
    <source>
        <dbReference type="ARBA" id="ARBA00009054"/>
    </source>
</evidence>
<dbReference type="CDD" id="cd00446">
    <property type="entry name" value="GrpE"/>
    <property type="match status" value="1"/>
</dbReference>
<dbReference type="FunFam" id="2.30.22.10:FF:000001">
    <property type="entry name" value="Protein GrpE"/>
    <property type="match status" value="1"/>
</dbReference>
<dbReference type="Gene3D" id="2.30.22.10">
    <property type="entry name" value="Head domain of nucleotide exchange factor GrpE"/>
    <property type="match status" value="1"/>
</dbReference>
<dbReference type="GO" id="GO:0042803">
    <property type="term" value="F:protein homodimerization activity"/>
    <property type="evidence" value="ECO:0007669"/>
    <property type="project" value="InterPro"/>
</dbReference>
<comment type="subcellular location">
    <subcellularLocation>
        <location evidence="1">Cytoplasm</location>
    </subcellularLocation>
</comment>
<dbReference type="Gene3D" id="3.90.20.20">
    <property type="match status" value="1"/>
</dbReference>
<name>X1SXJ8_9ZZZZ</name>
<evidence type="ECO:0000256" key="5">
    <source>
        <dbReference type="ARBA" id="ARBA00023016"/>
    </source>
</evidence>
<organism evidence="8">
    <name type="scientific">marine sediment metagenome</name>
    <dbReference type="NCBI Taxonomy" id="412755"/>
    <lineage>
        <taxon>unclassified sequences</taxon>
        <taxon>metagenomes</taxon>
        <taxon>ecological metagenomes</taxon>
    </lineage>
</organism>
<dbReference type="HAMAP" id="MF_01151">
    <property type="entry name" value="GrpE"/>
    <property type="match status" value="1"/>
</dbReference>
<dbReference type="Pfam" id="PF01025">
    <property type="entry name" value="GrpE"/>
    <property type="match status" value="1"/>
</dbReference>
<dbReference type="SUPFAM" id="SSF51064">
    <property type="entry name" value="Head domain of nucleotide exchange factor GrpE"/>
    <property type="match status" value="1"/>
</dbReference>
<gene>
    <name evidence="8" type="ORF">S12H4_04108</name>
</gene>
<evidence type="ECO:0000256" key="3">
    <source>
        <dbReference type="ARBA" id="ARBA00011738"/>
    </source>
</evidence>
<dbReference type="InterPro" id="IPR013805">
    <property type="entry name" value="GrpE_CC"/>
</dbReference>
<dbReference type="AlphaFoldDB" id="X1SXJ8"/>
<dbReference type="GO" id="GO:0005737">
    <property type="term" value="C:cytoplasm"/>
    <property type="evidence" value="ECO:0007669"/>
    <property type="project" value="UniProtKB-SubCell"/>
</dbReference>
<evidence type="ECO:0000313" key="8">
    <source>
        <dbReference type="EMBL" id="GAI72524.1"/>
    </source>
</evidence>
<dbReference type="PRINTS" id="PR00773">
    <property type="entry name" value="GRPEPROTEIN"/>
</dbReference>
<sequence length="182" mass="20583">MGQEESEEGQTSEVEPEVAEEDIGALKQSLAEEKAKAEGYLANWQRAQADFINYKRRSEQEKEEISQFANASLMFNLLPILDDLERAFTSIPPHLTRLTWVDGIRLIERKLEACLEVQGLSPIKALGEPFDPKFHEAAMHGKGKEGMVIEELQKGYKLRDRVIRPAMVVVGNGEEEEKKEEG</sequence>
<protein>
    <recommendedName>
        <fullName evidence="9">HSP-70 cofactor</fullName>
    </recommendedName>
</protein>
<dbReference type="GO" id="GO:0051087">
    <property type="term" value="F:protein-folding chaperone binding"/>
    <property type="evidence" value="ECO:0007669"/>
    <property type="project" value="InterPro"/>
</dbReference>
<dbReference type="InterPro" id="IPR009012">
    <property type="entry name" value="GrpE_head"/>
</dbReference>
<keyword evidence="6" id="KW-0143">Chaperone</keyword>
<evidence type="ECO:0000256" key="6">
    <source>
        <dbReference type="ARBA" id="ARBA00023186"/>
    </source>
</evidence>
<reference evidence="8" key="1">
    <citation type="journal article" date="2014" name="Front. Microbiol.">
        <title>High frequency of phylogenetically diverse reductive dehalogenase-homologous genes in deep subseafloor sedimentary metagenomes.</title>
        <authorList>
            <person name="Kawai M."/>
            <person name="Futagami T."/>
            <person name="Toyoda A."/>
            <person name="Takaki Y."/>
            <person name="Nishi S."/>
            <person name="Hori S."/>
            <person name="Arai W."/>
            <person name="Tsubouchi T."/>
            <person name="Morono Y."/>
            <person name="Uchiyama I."/>
            <person name="Ito T."/>
            <person name="Fujiyama A."/>
            <person name="Inagaki F."/>
            <person name="Takami H."/>
        </authorList>
    </citation>
    <scope>NUCLEOTIDE SEQUENCE</scope>
    <source>
        <strain evidence="8">Expedition CK06-06</strain>
    </source>
</reference>
<comment type="subunit">
    <text evidence="3">Homodimer.</text>
</comment>
<dbReference type="PANTHER" id="PTHR21237">
    <property type="entry name" value="GRPE PROTEIN"/>
    <property type="match status" value="1"/>
</dbReference>
<feature type="region of interest" description="Disordered" evidence="7">
    <location>
        <begin position="1"/>
        <end position="23"/>
    </location>
</feature>
<accession>X1SXJ8</accession>
<comment type="similarity">
    <text evidence="2">Belongs to the GrpE family.</text>
</comment>
<proteinExistence type="inferred from homology"/>
<dbReference type="EMBL" id="BARW01001225">
    <property type="protein sequence ID" value="GAI72524.1"/>
    <property type="molecule type" value="Genomic_DNA"/>
</dbReference>
<keyword evidence="4" id="KW-0963">Cytoplasm</keyword>
<evidence type="ECO:0000256" key="7">
    <source>
        <dbReference type="SAM" id="MobiDB-lite"/>
    </source>
</evidence>
<dbReference type="PANTHER" id="PTHR21237:SF23">
    <property type="entry name" value="GRPE PROTEIN HOMOLOG, MITOCHONDRIAL"/>
    <property type="match status" value="1"/>
</dbReference>
<evidence type="ECO:0000256" key="4">
    <source>
        <dbReference type="ARBA" id="ARBA00022490"/>
    </source>
</evidence>
<dbReference type="GO" id="GO:0051082">
    <property type="term" value="F:unfolded protein binding"/>
    <property type="evidence" value="ECO:0007669"/>
    <property type="project" value="TreeGrafter"/>
</dbReference>
<evidence type="ECO:0008006" key="9">
    <source>
        <dbReference type="Google" id="ProtNLM"/>
    </source>
</evidence>
<comment type="caution">
    <text evidence="8">The sequence shown here is derived from an EMBL/GenBank/DDBJ whole genome shotgun (WGS) entry which is preliminary data.</text>
</comment>